<keyword evidence="4" id="KW-0067">ATP-binding</keyword>
<evidence type="ECO:0000256" key="4">
    <source>
        <dbReference type="ARBA" id="ARBA00022840"/>
    </source>
</evidence>
<protein>
    <submittedName>
        <fullName evidence="6">ABC-type multidrug transport system ATPase subunit</fullName>
    </submittedName>
</protein>
<dbReference type="PANTHER" id="PTHR43335">
    <property type="entry name" value="ABC TRANSPORTER, ATP-BINDING PROTEIN"/>
    <property type="match status" value="1"/>
</dbReference>
<dbReference type="Pfam" id="PF00005">
    <property type="entry name" value="ABC_tran"/>
    <property type="match status" value="1"/>
</dbReference>
<reference evidence="6 7" key="1">
    <citation type="submission" date="2020-07" db="EMBL/GenBank/DDBJ databases">
        <title>Genomic Encyclopedia of Type Strains, Phase IV (KMG-IV): sequencing the most valuable type-strain genomes for metagenomic binning, comparative biology and taxonomic classification.</title>
        <authorList>
            <person name="Goeker M."/>
        </authorList>
    </citation>
    <scope>NUCLEOTIDE SEQUENCE [LARGE SCALE GENOMIC DNA]</scope>
    <source>
        <strain evidence="6 7">DSM 25220</strain>
    </source>
</reference>
<evidence type="ECO:0000256" key="1">
    <source>
        <dbReference type="ARBA" id="ARBA00005417"/>
    </source>
</evidence>
<evidence type="ECO:0000313" key="6">
    <source>
        <dbReference type="EMBL" id="MBA2872664.1"/>
    </source>
</evidence>
<dbReference type="InterPro" id="IPR003439">
    <property type="entry name" value="ABC_transporter-like_ATP-bd"/>
</dbReference>
<keyword evidence="7" id="KW-1185">Reference proteome</keyword>
<dbReference type="PROSITE" id="PS00211">
    <property type="entry name" value="ABC_TRANSPORTER_1"/>
    <property type="match status" value="1"/>
</dbReference>
<dbReference type="Proteomes" id="UP000580891">
    <property type="component" value="Unassembled WGS sequence"/>
</dbReference>
<keyword evidence="2" id="KW-0813">Transport</keyword>
<accession>A0A7W0BY32</accession>
<evidence type="ECO:0000259" key="5">
    <source>
        <dbReference type="PROSITE" id="PS50893"/>
    </source>
</evidence>
<dbReference type="EMBL" id="JACDUU010000008">
    <property type="protein sequence ID" value="MBA2872664.1"/>
    <property type="molecule type" value="Genomic_DNA"/>
</dbReference>
<dbReference type="InterPro" id="IPR017871">
    <property type="entry name" value="ABC_transporter-like_CS"/>
</dbReference>
<comment type="caution">
    <text evidence="6">The sequence shown here is derived from an EMBL/GenBank/DDBJ whole genome shotgun (WGS) entry which is preliminary data.</text>
</comment>
<name>A0A7W0BY32_9BACL</name>
<evidence type="ECO:0000313" key="7">
    <source>
        <dbReference type="Proteomes" id="UP000580891"/>
    </source>
</evidence>
<proteinExistence type="inferred from homology"/>
<dbReference type="PROSITE" id="PS50893">
    <property type="entry name" value="ABC_TRANSPORTER_2"/>
    <property type="match status" value="1"/>
</dbReference>
<dbReference type="GO" id="GO:0016887">
    <property type="term" value="F:ATP hydrolysis activity"/>
    <property type="evidence" value="ECO:0007669"/>
    <property type="project" value="InterPro"/>
</dbReference>
<evidence type="ECO:0000256" key="2">
    <source>
        <dbReference type="ARBA" id="ARBA00022448"/>
    </source>
</evidence>
<dbReference type="Gene3D" id="3.40.50.300">
    <property type="entry name" value="P-loop containing nucleotide triphosphate hydrolases"/>
    <property type="match status" value="1"/>
</dbReference>
<keyword evidence="3" id="KW-0547">Nucleotide-binding</keyword>
<dbReference type="InterPro" id="IPR003593">
    <property type="entry name" value="AAA+_ATPase"/>
</dbReference>
<gene>
    <name evidence="6" type="ORF">HNQ85_002976</name>
</gene>
<organism evidence="6 7">
    <name type="scientific">[Anoxybacillus] calidus</name>
    <dbReference type="NCBI Taxonomy" id="575178"/>
    <lineage>
        <taxon>Bacteria</taxon>
        <taxon>Bacillati</taxon>
        <taxon>Bacillota</taxon>
        <taxon>Bacilli</taxon>
        <taxon>Bacillales</taxon>
        <taxon>Anoxybacillaceae</taxon>
        <taxon>Paranoxybacillus</taxon>
    </lineage>
</organism>
<evidence type="ECO:0000256" key="3">
    <source>
        <dbReference type="ARBA" id="ARBA00022741"/>
    </source>
</evidence>
<dbReference type="PANTHER" id="PTHR43335:SF4">
    <property type="entry name" value="ABC TRANSPORTER, ATP-BINDING PROTEIN"/>
    <property type="match status" value="1"/>
</dbReference>
<comment type="similarity">
    <text evidence="1">Belongs to the ABC transporter superfamily.</text>
</comment>
<feature type="domain" description="ABC transporter" evidence="5">
    <location>
        <begin position="5"/>
        <end position="184"/>
    </location>
</feature>
<sequence length="186" mass="20850">MKHVLEVQGVTKKIDNKTIVDSLSFHIKRGEILGLLGPNGAGKTTTMRMIVGLTSITEGDIFIEGHSIQTNFKQAISKIGVVIENPSFYPFLSGYDNLKYYARMAKGVTVERIKETVELLGLEHAIHKKTKTYSLGMRQRLGIAQALLHRPSVLILDEPTNGLDPSGIREMRDYLKKLPIMKEQPY</sequence>
<dbReference type="SUPFAM" id="SSF52540">
    <property type="entry name" value="P-loop containing nucleoside triphosphate hydrolases"/>
    <property type="match status" value="1"/>
</dbReference>
<dbReference type="GO" id="GO:0005524">
    <property type="term" value="F:ATP binding"/>
    <property type="evidence" value="ECO:0007669"/>
    <property type="project" value="UniProtKB-KW"/>
</dbReference>
<dbReference type="SMART" id="SM00382">
    <property type="entry name" value="AAA"/>
    <property type="match status" value="1"/>
</dbReference>
<dbReference type="InterPro" id="IPR027417">
    <property type="entry name" value="P-loop_NTPase"/>
</dbReference>
<dbReference type="AlphaFoldDB" id="A0A7W0BY32"/>